<dbReference type="GO" id="GO:0000977">
    <property type="term" value="F:RNA polymerase II transcription regulatory region sequence-specific DNA binding"/>
    <property type="evidence" value="ECO:0007669"/>
    <property type="project" value="TreeGrafter"/>
</dbReference>
<dbReference type="AlphaFoldDB" id="A0A914E3J8"/>
<evidence type="ECO:0000256" key="9">
    <source>
        <dbReference type="SAM" id="MobiDB-lite"/>
    </source>
</evidence>
<dbReference type="InterPro" id="IPR001356">
    <property type="entry name" value="HD"/>
</dbReference>
<evidence type="ECO:0000259" key="10">
    <source>
        <dbReference type="PROSITE" id="PS50071"/>
    </source>
</evidence>
<comment type="similarity">
    <text evidence="2">Belongs to the Caudal homeobox family.</text>
</comment>
<evidence type="ECO:0000256" key="3">
    <source>
        <dbReference type="ARBA" id="ARBA00022473"/>
    </source>
</evidence>
<dbReference type="FunFam" id="1.10.10.60:FF:000574">
    <property type="entry name" value="Homeobox protein CHOX-CAD2"/>
    <property type="match status" value="1"/>
</dbReference>
<dbReference type="PANTHER" id="PTHR24332:SF9">
    <property type="entry name" value="HOMEOTIC PROTEIN CAUDAL"/>
    <property type="match status" value="1"/>
</dbReference>
<name>A0A914E3J8_9BILA</name>
<keyword evidence="11" id="KW-1185">Reference proteome</keyword>
<dbReference type="InterPro" id="IPR047152">
    <property type="entry name" value="Caudal_homeobox"/>
</dbReference>
<keyword evidence="6 7" id="KW-0539">Nucleus</keyword>
<dbReference type="CDD" id="cd00086">
    <property type="entry name" value="homeodomain"/>
    <property type="match status" value="1"/>
</dbReference>
<evidence type="ECO:0000256" key="1">
    <source>
        <dbReference type="ARBA" id="ARBA00004123"/>
    </source>
</evidence>
<feature type="domain" description="Homeobox" evidence="10">
    <location>
        <begin position="256"/>
        <end position="316"/>
    </location>
</feature>
<dbReference type="GO" id="GO:0000981">
    <property type="term" value="F:DNA-binding transcription factor activity, RNA polymerase II-specific"/>
    <property type="evidence" value="ECO:0007669"/>
    <property type="project" value="InterPro"/>
</dbReference>
<proteinExistence type="inferred from homology"/>
<evidence type="ECO:0000256" key="6">
    <source>
        <dbReference type="ARBA" id="ARBA00023242"/>
    </source>
</evidence>
<evidence type="ECO:0000256" key="2">
    <source>
        <dbReference type="ARBA" id="ARBA00010341"/>
    </source>
</evidence>
<dbReference type="Proteomes" id="UP000887540">
    <property type="component" value="Unplaced"/>
</dbReference>
<sequence length="320" mass="34479">MTMMVPPHSATNGIPNNQSVTNSSSAASTVAAQTLERFYAQAATAAASTSGNSIFDVNGTGNPASALAGYQHVGYPGIRVGSPNDFKYTPNMVQMADHPAMAAALKVSPLDWPTPGDHTAAAATGFGHPFANGTAAAHFGMVAPYVAGLAPNSDPPPYLTEAYPSTSLAMTQNAAAAAAAYNGYCYYPTNGYHTGTPTSNACTDYFMNAGMFPQWKLQTPKTTDSKSSSRSSTHSHGISRNPPYKVGPGTNNIRVRTIETYRTVYSDQQRVELEKEFHLNKFISAARKAELSSELCLTERQIKIWFQNRRAKERKHNRRN</sequence>
<organism evidence="11 12">
    <name type="scientific">Acrobeloides nanus</name>
    <dbReference type="NCBI Taxonomy" id="290746"/>
    <lineage>
        <taxon>Eukaryota</taxon>
        <taxon>Metazoa</taxon>
        <taxon>Ecdysozoa</taxon>
        <taxon>Nematoda</taxon>
        <taxon>Chromadorea</taxon>
        <taxon>Rhabditida</taxon>
        <taxon>Tylenchina</taxon>
        <taxon>Cephalobomorpha</taxon>
        <taxon>Cephaloboidea</taxon>
        <taxon>Cephalobidae</taxon>
        <taxon>Acrobeloides</taxon>
    </lineage>
</organism>
<dbReference type="PROSITE" id="PS50071">
    <property type="entry name" value="HOMEOBOX_2"/>
    <property type="match status" value="1"/>
</dbReference>
<dbReference type="PANTHER" id="PTHR24332">
    <property type="entry name" value="HOMEOBOX PROTEIN CDX"/>
    <property type="match status" value="1"/>
</dbReference>
<evidence type="ECO:0000256" key="7">
    <source>
        <dbReference type="PROSITE-ProRule" id="PRU00108"/>
    </source>
</evidence>
<dbReference type="Gene3D" id="1.10.10.60">
    <property type="entry name" value="Homeodomain-like"/>
    <property type="match status" value="1"/>
</dbReference>
<evidence type="ECO:0000256" key="5">
    <source>
        <dbReference type="ARBA" id="ARBA00023155"/>
    </source>
</evidence>
<dbReference type="PRINTS" id="PR00024">
    <property type="entry name" value="HOMEOBOX"/>
</dbReference>
<dbReference type="WBParaSite" id="ACRNAN_scaffold547.g8431.t1">
    <property type="protein sequence ID" value="ACRNAN_scaffold547.g8431.t1"/>
    <property type="gene ID" value="ACRNAN_scaffold547.g8431"/>
</dbReference>
<dbReference type="InterPro" id="IPR009057">
    <property type="entry name" value="Homeodomain-like_sf"/>
</dbReference>
<dbReference type="GO" id="GO:0009948">
    <property type="term" value="P:anterior/posterior axis specification"/>
    <property type="evidence" value="ECO:0007669"/>
    <property type="project" value="TreeGrafter"/>
</dbReference>
<feature type="region of interest" description="Disordered" evidence="9">
    <location>
        <begin position="1"/>
        <end position="22"/>
    </location>
</feature>
<evidence type="ECO:0000313" key="12">
    <source>
        <dbReference type="WBParaSite" id="ACRNAN_scaffold547.g8431.t1"/>
    </source>
</evidence>
<dbReference type="GO" id="GO:0030154">
    <property type="term" value="P:cell differentiation"/>
    <property type="evidence" value="ECO:0007669"/>
    <property type="project" value="TreeGrafter"/>
</dbReference>
<protein>
    <submittedName>
        <fullName evidence="12">Homeobox domain-containing protein</fullName>
    </submittedName>
</protein>
<dbReference type="PROSITE" id="PS00027">
    <property type="entry name" value="HOMEOBOX_1"/>
    <property type="match status" value="1"/>
</dbReference>
<dbReference type="GO" id="GO:0005634">
    <property type="term" value="C:nucleus"/>
    <property type="evidence" value="ECO:0007669"/>
    <property type="project" value="UniProtKB-SubCell"/>
</dbReference>
<feature type="DNA-binding region" description="Homeobox" evidence="7">
    <location>
        <begin position="258"/>
        <end position="317"/>
    </location>
</feature>
<evidence type="ECO:0000256" key="4">
    <source>
        <dbReference type="ARBA" id="ARBA00023125"/>
    </source>
</evidence>
<evidence type="ECO:0000256" key="8">
    <source>
        <dbReference type="RuleBase" id="RU000682"/>
    </source>
</evidence>
<reference evidence="12" key="1">
    <citation type="submission" date="2022-11" db="UniProtKB">
        <authorList>
            <consortium name="WormBaseParasite"/>
        </authorList>
    </citation>
    <scope>IDENTIFICATION</scope>
</reference>
<dbReference type="GO" id="GO:0009887">
    <property type="term" value="P:animal organ morphogenesis"/>
    <property type="evidence" value="ECO:0007669"/>
    <property type="project" value="TreeGrafter"/>
</dbReference>
<keyword evidence="3" id="KW-0217">Developmental protein</keyword>
<feature type="region of interest" description="Disordered" evidence="9">
    <location>
        <begin position="218"/>
        <end position="251"/>
    </location>
</feature>
<feature type="compositionally biased region" description="Low complexity" evidence="9">
    <location>
        <begin position="219"/>
        <end position="240"/>
    </location>
</feature>
<evidence type="ECO:0000313" key="11">
    <source>
        <dbReference type="Proteomes" id="UP000887540"/>
    </source>
</evidence>
<accession>A0A914E3J8</accession>
<comment type="subcellular location">
    <subcellularLocation>
        <location evidence="1 7 8">Nucleus</location>
    </subcellularLocation>
</comment>
<dbReference type="Pfam" id="PF00046">
    <property type="entry name" value="Homeodomain"/>
    <property type="match status" value="1"/>
</dbReference>
<dbReference type="SUPFAM" id="SSF46689">
    <property type="entry name" value="Homeodomain-like"/>
    <property type="match status" value="1"/>
</dbReference>
<dbReference type="InterPro" id="IPR020479">
    <property type="entry name" value="HD_metazoa"/>
</dbReference>
<dbReference type="SMART" id="SM00389">
    <property type="entry name" value="HOX"/>
    <property type="match status" value="1"/>
</dbReference>
<keyword evidence="4 7" id="KW-0238">DNA-binding</keyword>
<dbReference type="InterPro" id="IPR017970">
    <property type="entry name" value="Homeobox_CS"/>
</dbReference>
<keyword evidence="5 7" id="KW-0371">Homeobox</keyword>